<evidence type="ECO:0000259" key="3">
    <source>
        <dbReference type="Pfam" id="PF00248"/>
    </source>
</evidence>
<dbReference type="PANTHER" id="PTHR43364:SF4">
    <property type="entry name" value="NAD(P)-LINKED OXIDOREDUCTASE SUPERFAMILY PROTEIN"/>
    <property type="match status" value="1"/>
</dbReference>
<dbReference type="Gene3D" id="3.20.20.100">
    <property type="entry name" value="NADP-dependent oxidoreductase domain"/>
    <property type="match status" value="1"/>
</dbReference>
<dbReference type="GO" id="GO:0016491">
    <property type="term" value="F:oxidoreductase activity"/>
    <property type="evidence" value="ECO:0007669"/>
    <property type="project" value="UniProtKB-KW"/>
</dbReference>
<protein>
    <recommendedName>
        <fullName evidence="3">NADP-dependent oxidoreductase domain-containing protein</fullName>
    </recommendedName>
</protein>
<dbReference type="PANTHER" id="PTHR43364">
    <property type="entry name" value="NADH-SPECIFIC METHYLGLYOXAL REDUCTASE-RELATED"/>
    <property type="match status" value="1"/>
</dbReference>
<dbReference type="InterPro" id="IPR020471">
    <property type="entry name" value="AKR"/>
</dbReference>
<organism evidence="4 5">
    <name type="scientific">Erysipelothrix larvae</name>
    <dbReference type="NCBI Taxonomy" id="1514105"/>
    <lineage>
        <taxon>Bacteria</taxon>
        <taxon>Bacillati</taxon>
        <taxon>Bacillota</taxon>
        <taxon>Erysipelotrichia</taxon>
        <taxon>Erysipelotrichales</taxon>
        <taxon>Erysipelotrichaceae</taxon>
        <taxon>Erysipelothrix</taxon>
    </lineage>
</organism>
<gene>
    <name evidence="4" type="ORF">AOC36_09730</name>
</gene>
<dbReference type="STRING" id="1514105.AOC36_09730"/>
<dbReference type="Proteomes" id="UP000063781">
    <property type="component" value="Chromosome"/>
</dbReference>
<evidence type="ECO:0000313" key="4">
    <source>
        <dbReference type="EMBL" id="AMC94252.1"/>
    </source>
</evidence>
<dbReference type="InterPro" id="IPR050523">
    <property type="entry name" value="AKR_Detox_Biosynth"/>
</dbReference>
<keyword evidence="1" id="KW-0560">Oxidoreductase</keyword>
<dbReference type="Pfam" id="PF00248">
    <property type="entry name" value="Aldo_ket_red"/>
    <property type="match status" value="1"/>
</dbReference>
<dbReference type="PRINTS" id="PR00069">
    <property type="entry name" value="ALDKETRDTASE"/>
</dbReference>
<dbReference type="RefSeq" id="WP_067633782.1">
    <property type="nucleotide sequence ID" value="NZ_CP013213.1"/>
</dbReference>
<dbReference type="InterPro" id="IPR023210">
    <property type="entry name" value="NADP_OxRdtase_dom"/>
</dbReference>
<proteinExistence type="predicted"/>
<dbReference type="OrthoDB" id="9773828at2"/>
<evidence type="ECO:0000256" key="1">
    <source>
        <dbReference type="ARBA" id="ARBA00023002"/>
    </source>
</evidence>
<accession>A0A0X8H1C5</accession>
<dbReference type="EMBL" id="CP013213">
    <property type="protein sequence ID" value="AMC94252.1"/>
    <property type="molecule type" value="Genomic_DNA"/>
</dbReference>
<feature type="domain" description="NADP-dependent oxidoreductase" evidence="3">
    <location>
        <begin position="31"/>
        <end position="317"/>
    </location>
</feature>
<evidence type="ECO:0000313" key="5">
    <source>
        <dbReference type="Proteomes" id="UP000063781"/>
    </source>
</evidence>
<keyword evidence="2" id="KW-0175">Coiled coil</keyword>
<keyword evidence="5" id="KW-1185">Reference proteome</keyword>
<reference evidence="4 5" key="1">
    <citation type="submission" date="2015-10" db="EMBL/GenBank/DDBJ databases">
        <title>Erysipelothrix larvae sp. LV19 isolated from the larval gut of the rhinoceros beetle, Trypoxylus dichotomus.</title>
        <authorList>
            <person name="Lim S."/>
            <person name="Kim B.-C."/>
        </authorList>
    </citation>
    <scope>NUCLEOTIDE SEQUENCE [LARGE SCALE GENOMIC DNA]</scope>
    <source>
        <strain evidence="4 5">LV19</strain>
    </source>
</reference>
<sequence>MNVTTIKGLDKKVSRVVMGTGWFAPEFKTVIYDLLDRYVAAGGNVIDTGRFYNGGKSEAIITEWLNDRKNRDQLIIINKACHHYVDENNVHYPEKSRVKPEYITEDLEYSLQNMGVDYFDIYLLHRDDVNEPVSGLMDTLEKHHLEGKIKTYGMSNWSNERIQEAVSYCKSKGYTGIRVNSPSYSLATINKPRWVGTVYVDADYVQSSNEEGITILSWAAQSAGFFVPLWSSIDSEAPEDIKNAYFTEDNFKKLNRVIEVATKRGGGIEPVNVALAYVLHPRFNVFASIGPRNMHELESSLKALDIELTKQEIEYLELKTDKCV</sequence>
<feature type="coiled-coil region" evidence="2">
    <location>
        <begin position="294"/>
        <end position="321"/>
    </location>
</feature>
<dbReference type="KEGG" id="erl:AOC36_09730"/>
<dbReference type="CDD" id="cd19082">
    <property type="entry name" value="AKR_AKR10A1_2"/>
    <property type="match status" value="1"/>
</dbReference>
<dbReference type="InterPro" id="IPR036812">
    <property type="entry name" value="NAD(P)_OxRdtase_dom_sf"/>
</dbReference>
<evidence type="ECO:0000256" key="2">
    <source>
        <dbReference type="SAM" id="Coils"/>
    </source>
</evidence>
<dbReference type="GO" id="GO:0005829">
    <property type="term" value="C:cytosol"/>
    <property type="evidence" value="ECO:0007669"/>
    <property type="project" value="TreeGrafter"/>
</dbReference>
<name>A0A0X8H1C5_9FIRM</name>
<dbReference type="AlphaFoldDB" id="A0A0X8H1C5"/>
<dbReference type="SUPFAM" id="SSF51430">
    <property type="entry name" value="NAD(P)-linked oxidoreductase"/>
    <property type="match status" value="1"/>
</dbReference>